<evidence type="ECO:0008006" key="3">
    <source>
        <dbReference type="Google" id="ProtNLM"/>
    </source>
</evidence>
<evidence type="ECO:0000313" key="1">
    <source>
        <dbReference type="EMBL" id="GGJ33567.1"/>
    </source>
</evidence>
<dbReference type="PANTHER" id="PTHR37804:SF1">
    <property type="entry name" value="CDAA REGULATORY PROTEIN CDAR"/>
    <property type="match status" value="1"/>
</dbReference>
<dbReference type="EMBL" id="BMOD01000006">
    <property type="protein sequence ID" value="GGJ33567.1"/>
    <property type="molecule type" value="Genomic_DNA"/>
</dbReference>
<comment type="caution">
    <text evidence="1">The sequence shown here is derived from an EMBL/GenBank/DDBJ whole genome shotgun (WGS) entry which is preliminary data.</text>
</comment>
<dbReference type="InterPro" id="IPR053154">
    <property type="entry name" value="c-di-AMP_regulator"/>
</dbReference>
<organism evidence="1 2">
    <name type="scientific">Deinococcus roseus</name>
    <dbReference type="NCBI Taxonomy" id="392414"/>
    <lineage>
        <taxon>Bacteria</taxon>
        <taxon>Thermotogati</taxon>
        <taxon>Deinococcota</taxon>
        <taxon>Deinococci</taxon>
        <taxon>Deinococcales</taxon>
        <taxon>Deinococcaceae</taxon>
        <taxon>Deinococcus</taxon>
    </lineage>
</organism>
<dbReference type="RefSeq" id="WP_189002530.1">
    <property type="nucleotide sequence ID" value="NZ_BMOD01000006.1"/>
</dbReference>
<dbReference type="InterPro" id="IPR012505">
    <property type="entry name" value="YbbR"/>
</dbReference>
<gene>
    <name evidence="1" type="ORF">GCM10008938_19760</name>
</gene>
<dbReference type="Proteomes" id="UP000632222">
    <property type="component" value="Unassembled WGS sequence"/>
</dbReference>
<reference evidence="2" key="1">
    <citation type="journal article" date="2019" name="Int. J. Syst. Evol. Microbiol.">
        <title>The Global Catalogue of Microorganisms (GCM) 10K type strain sequencing project: providing services to taxonomists for standard genome sequencing and annotation.</title>
        <authorList>
            <consortium name="The Broad Institute Genomics Platform"/>
            <consortium name="The Broad Institute Genome Sequencing Center for Infectious Disease"/>
            <person name="Wu L."/>
            <person name="Ma J."/>
        </authorList>
    </citation>
    <scope>NUCLEOTIDE SEQUENCE [LARGE SCALE GENOMIC DNA]</scope>
    <source>
        <strain evidence="2">JCM 14370</strain>
    </source>
</reference>
<sequence length="297" mass="32723">MMRLITHKLPQKIISLVLAVVVYLVATADQRSTSERSFEVPVQVVDTSASASQRDVSDIPKTIRVTLSGPLNRLETLEADRIEVNLDVSNVPTGRFQSKLEVTEPSGTTLVNYTPQVISGLIDQVITVRLPIRITHLNASDNEMFRFTSNPEQVQVTGPQNRVESITNVVTQPANYQENTIRQVNVIPIDAQGHEVQEVTMAPRSVQVTRIDQGSLPIKTVPIKLAPQDGKFQVVRATFNPRTVRVLGTPENLGKIESVQATVPLKEGTYTTQAQLNLPEGYTALDRITVTLSVKAK</sequence>
<dbReference type="Gene3D" id="2.170.120.40">
    <property type="entry name" value="YbbR-like domain"/>
    <property type="match status" value="2"/>
</dbReference>
<name>A0ABQ2D055_9DEIO</name>
<dbReference type="PANTHER" id="PTHR37804">
    <property type="entry name" value="CDAA REGULATORY PROTEIN CDAR"/>
    <property type="match status" value="1"/>
</dbReference>
<dbReference type="Gene3D" id="2.170.120.30">
    <property type="match status" value="1"/>
</dbReference>
<keyword evidence="2" id="KW-1185">Reference proteome</keyword>
<evidence type="ECO:0000313" key="2">
    <source>
        <dbReference type="Proteomes" id="UP000632222"/>
    </source>
</evidence>
<protein>
    <recommendedName>
        <fullName evidence="3">YbbR-like domain-containing protein</fullName>
    </recommendedName>
</protein>
<dbReference type="Pfam" id="PF07949">
    <property type="entry name" value="YbbR"/>
    <property type="match status" value="1"/>
</dbReference>
<proteinExistence type="predicted"/>
<accession>A0ABQ2D055</accession>